<evidence type="ECO:0000313" key="4">
    <source>
        <dbReference type="Proteomes" id="UP000198263"/>
    </source>
</evidence>
<feature type="transmembrane region" description="Helical" evidence="2">
    <location>
        <begin position="132"/>
        <end position="151"/>
    </location>
</feature>
<keyword evidence="2" id="KW-0472">Membrane</keyword>
<feature type="transmembrane region" description="Helical" evidence="2">
    <location>
        <begin position="189"/>
        <end position="211"/>
    </location>
</feature>
<keyword evidence="2" id="KW-1133">Transmembrane helix</keyword>
<sequence length="412" mass="46523">MYARTISMLFFMFFTCVILNPQVSGFTIYFYLFIPFFDPGFMRFLGATARRWSGPLAVAVAVSLIGSPTVAVRVLSIAICIGYLMYTKQRRIFYLHTWMIINIGFAALQFVLYYVNRDLAMALGPRQLGQMIWGSYATAAYTNFFEVFYFARVSGLSREAGFFSSLLVASLVVYLVTSERIDKRVVALYFFGLVISFSKSSMLLFLFAALYPFRRPLRATHPLIVFCCFAVAMILLGVYMGNHVFFGSETFGHRFGGYPFMVEARLEDLISGITAPDILKHYRYLPYIRLIEGDMMVAGVPFAGLPASIADMGLFSALMLFGVVAFTASDGFVLLLFLLISSTVSITTVTSFVPLGYLLLYWPRFQTYIAEQRLAAWHQGPRRALVRRFTPSRAPRPVRPPRPHAAHLIEGE</sequence>
<keyword evidence="4" id="KW-1185">Reference proteome</keyword>
<dbReference type="OrthoDB" id="788359at2"/>
<proteinExistence type="predicted"/>
<accession>A0A658R078</accession>
<feature type="transmembrane region" description="Helical" evidence="2">
    <location>
        <begin position="160"/>
        <end position="177"/>
    </location>
</feature>
<feature type="region of interest" description="Disordered" evidence="1">
    <location>
        <begin position="392"/>
        <end position="412"/>
    </location>
</feature>
<dbReference type="RefSeq" id="WP_087128404.1">
    <property type="nucleotide sequence ID" value="NZ_FCNV02000007.1"/>
</dbReference>
<keyword evidence="2" id="KW-0812">Transmembrane</keyword>
<dbReference type="EMBL" id="FCNV02000007">
    <property type="protein sequence ID" value="SAL36008.1"/>
    <property type="molecule type" value="Genomic_DNA"/>
</dbReference>
<name>A0A658R078_9BURK</name>
<gene>
    <name evidence="3" type="ORF">AWB72_03555</name>
</gene>
<feature type="transmembrane region" description="Helical" evidence="2">
    <location>
        <begin position="9"/>
        <end position="34"/>
    </location>
</feature>
<feature type="transmembrane region" description="Helical" evidence="2">
    <location>
        <begin position="223"/>
        <end position="241"/>
    </location>
</feature>
<feature type="transmembrane region" description="Helical" evidence="2">
    <location>
        <begin position="93"/>
        <end position="112"/>
    </location>
</feature>
<evidence type="ECO:0000256" key="2">
    <source>
        <dbReference type="SAM" id="Phobius"/>
    </source>
</evidence>
<reference evidence="3 4" key="1">
    <citation type="submission" date="2016-01" db="EMBL/GenBank/DDBJ databases">
        <authorList>
            <person name="Peeters C."/>
        </authorList>
    </citation>
    <scope>NUCLEOTIDE SEQUENCE [LARGE SCALE GENOMIC DNA]</scope>
    <source>
        <strain evidence="3">LMG 29315</strain>
    </source>
</reference>
<evidence type="ECO:0000313" key="3">
    <source>
        <dbReference type="EMBL" id="SAL36008.1"/>
    </source>
</evidence>
<organism evidence="3 4">
    <name type="scientific">Caballeronia concitans</name>
    <dbReference type="NCBI Taxonomy" id="1777133"/>
    <lineage>
        <taxon>Bacteria</taxon>
        <taxon>Pseudomonadati</taxon>
        <taxon>Pseudomonadota</taxon>
        <taxon>Betaproteobacteria</taxon>
        <taxon>Burkholderiales</taxon>
        <taxon>Burkholderiaceae</taxon>
        <taxon>Caballeronia</taxon>
    </lineage>
</organism>
<dbReference type="AlphaFoldDB" id="A0A658R078"/>
<dbReference type="Proteomes" id="UP000198263">
    <property type="component" value="Unassembled WGS sequence"/>
</dbReference>
<feature type="transmembrane region" description="Helical" evidence="2">
    <location>
        <begin position="54"/>
        <end position="86"/>
    </location>
</feature>
<feature type="transmembrane region" description="Helical" evidence="2">
    <location>
        <begin position="333"/>
        <end position="362"/>
    </location>
</feature>
<protein>
    <submittedName>
        <fullName evidence="3">Uncharacterized protein</fullName>
    </submittedName>
</protein>
<feature type="transmembrane region" description="Helical" evidence="2">
    <location>
        <begin position="305"/>
        <end position="326"/>
    </location>
</feature>
<comment type="caution">
    <text evidence="3">The sequence shown here is derived from an EMBL/GenBank/DDBJ whole genome shotgun (WGS) entry which is preliminary data.</text>
</comment>
<evidence type="ECO:0000256" key="1">
    <source>
        <dbReference type="SAM" id="MobiDB-lite"/>
    </source>
</evidence>